<protein>
    <recommendedName>
        <fullName evidence="3">Nucleoside 2-deoxyribosyltransferase</fullName>
    </recommendedName>
</protein>
<accession>A0A1F5EA14</accession>
<dbReference type="AlphaFoldDB" id="A0A1F5EA14"/>
<reference evidence="1 2" key="1">
    <citation type="journal article" date="2016" name="Nat. Commun.">
        <title>Thousands of microbial genomes shed light on interconnected biogeochemical processes in an aquifer system.</title>
        <authorList>
            <person name="Anantharaman K."/>
            <person name="Brown C.T."/>
            <person name="Hug L.A."/>
            <person name="Sharon I."/>
            <person name="Castelle C.J."/>
            <person name="Probst A.J."/>
            <person name="Thomas B.C."/>
            <person name="Singh A."/>
            <person name="Wilkins M.J."/>
            <person name="Karaoz U."/>
            <person name="Brodie E.L."/>
            <person name="Williams K.H."/>
            <person name="Hubbard S.S."/>
            <person name="Banfield J.F."/>
        </authorList>
    </citation>
    <scope>NUCLEOTIDE SEQUENCE [LARGE SCALE GENOMIC DNA]</scope>
</reference>
<evidence type="ECO:0000313" key="1">
    <source>
        <dbReference type="EMBL" id="OGD64259.1"/>
    </source>
</evidence>
<evidence type="ECO:0000313" key="2">
    <source>
        <dbReference type="Proteomes" id="UP000177481"/>
    </source>
</evidence>
<dbReference type="EMBL" id="MEZX01000003">
    <property type="protein sequence ID" value="OGD64259.1"/>
    <property type="molecule type" value="Genomic_DNA"/>
</dbReference>
<proteinExistence type="predicted"/>
<comment type="caution">
    <text evidence="1">The sequence shown here is derived from an EMBL/GenBank/DDBJ whole genome shotgun (WGS) entry which is preliminary data.</text>
</comment>
<dbReference type="Proteomes" id="UP000177481">
    <property type="component" value="Unassembled WGS sequence"/>
</dbReference>
<sequence>MLRTFIDYSHSIFSLEPVGGVSRQDLSAIVDAFKAKGINPHDETFDSEQHRGRRILLSREWTLSDFSTIATCDFLFVLQEGVLTEKMLLDIGYCLSETIPIVVAAKYDIYGSCIPHIGEFCLRWRRVSELVEQIAVADFAKLSRKIAKRNPT</sequence>
<evidence type="ECO:0008006" key="3">
    <source>
        <dbReference type="Google" id="ProtNLM"/>
    </source>
</evidence>
<gene>
    <name evidence="1" type="ORF">A3A71_03725</name>
</gene>
<name>A0A1F5EA14_9BACT</name>
<organism evidence="1 2">
    <name type="scientific">Candidatus Berkelbacteria bacterium RIFCSPLOWO2_01_FULL_50_28</name>
    <dbReference type="NCBI Taxonomy" id="1797471"/>
    <lineage>
        <taxon>Bacteria</taxon>
        <taxon>Candidatus Berkelbacteria</taxon>
    </lineage>
</organism>